<dbReference type="RefSeq" id="WP_304375229.1">
    <property type="nucleotide sequence ID" value="NZ_JAUOZU010000005.1"/>
</dbReference>
<keyword evidence="2" id="KW-1185">Reference proteome</keyword>
<accession>A0ABT8YI19</accession>
<name>A0ABT8YI19_9HYPH</name>
<dbReference type="Proteomes" id="UP001174932">
    <property type="component" value="Unassembled WGS sequence"/>
</dbReference>
<sequence length="225" mass="24604">MNETELLFDEIRGVLAPHGLFLRGLVGFAGDGPVLSDGGQARSVLLIGNVGGSLWRAFSHWRDENPTIDNPLDRWSEQTIRPIANRFGATAYFPSEKPWQPFQQWAMRAEGLKPSPLGILIHPEFGLWHGYRGALGFTQELLVTPTEPQPHPCETCSDRPCLTTCPVSAIASDHFDVAACRSHLRSVAGVGGCMEAGCLARNACPVGQDLRYPDAQLRFHMAALS</sequence>
<reference evidence="1" key="2">
    <citation type="submission" date="2023-07" db="EMBL/GenBank/DDBJ databases">
        <authorList>
            <person name="Shen H."/>
        </authorList>
    </citation>
    <scope>NUCLEOTIDE SEQUENCE</scope>
    <source>
        <strain evidence="1">TNR-22</strain>
    </source>
</reference>
<organism evidence="1 2">
    <name type="scientific">Rhizobium alvei</name>
    <dbReference type="NCBI Taxonomy" id="1132659"/>
    <lineage>
        <taxon>Bacteria</taxon>
        <taxon>Pseudomonadati</taxon>
        <taxon>Pseudomonadota</taxon>
        <taxon>Alphaproteobacteria</taxon>
        <taxon>Hyphomicrobiales</taxon>
        <taxon>Rhizobiaceae</taxon>
        <taxon>Rhizobium/Agrobacterium group</taxon>
        <taxon>Rhizobium</taxon>
    </lineage>
</organism>
<evidence type="ECO:0000313" key="1">
    <source>
        <dbReference type="EMBL" id="MDO6963312.1"/>
    </source>
</evidence>
<comment type="caution">
    <text evidence="1">The sequence shown here is derived from an EMBL/GenBank/DDBJ whole genome shotgun (WGS) entry which is preliminary data.</text>
</comment>
<evidence type="ECO:0000313" key="2">
    <source>
        <dbReference type="Proteomes" id="UP001174932"/>
    </source>
</evidence>
<proteinExistence type="predicted"/>
<dbReference type="EMBL" id="JAUOZU010000005">
    <property type="protein sequence ID" value="MDO6963312.1"/>
    <property type="molecule type" value="Genomic_DNA"/>
</dbReference>
<gene>
    <name evidence="1" type="ORF">Q4481_05040</name>
</gene>
<protein>
    <submittedName>
        <fullName evidence="1">Ferredoxin</fullName>
    </submittedName>
</protein>
<reference evidence="1" key="1">
    <citation type="journal article" date="2015" name="Int. J. Syst. Evol. Microbiol.">
        <title>Rhizobium alvei sp. nov., isolated from a freshwater river.</title>
        <authorList>
            <person name="Sheu S.Y."/>
            <person name="Huang H.W."/>
            <person name="Young C.C."/>
            <person name="Chen W.M."/>
        </authorList>
    </citation>
    <scope>NUCLEOTIDE SEQUENCE</scope>
    <source>
        <strain evidence="1">TNR-22</strain>
    </source>
</reference>